<evidence type="ECO:0000256" key="7">
    <source>
        <dbReference type="ARBA" id="ARBA00022801"/>
    </source>
</evidence>
<feature type="chain" id="PRO_5015458724" description="Xaa-Pro aminopeptidase" evidence="11">
    <location>
        <begin position="20"/>
        <end position="539"/>
    </location>
</feature>
<dbReference type="InterPro" id="IPR001131">
    <property type="entry name" value="Peptidase_M24B_aminopep-P_CS"/>
</dbReference>
<comment type="similarity">
    <text evidence="3 10">Belongs to the peptidase M24B family.</text>
</comment>
<dbReference type="EC" id="3.4.11.9" evidence="4"/>
<evidence type="ECO:0000256" key="11">
    <source>
        <dbReference type="SAM" id="SignalP"/>
    </source>
</evidence>
<dbReference type="InterPro" id="IPR029149">
    <property type="entry name" value="Creatin/AminoP/Spt16_N"/>
</dbReference>
<dbReference type="PANTHER" id="PTHR43226:SF4">
    <property type="entry name" value="XAA-PRO AMINOPEPTIDASE 3"/>
    <property type="match status" value="1"/>
</dbReference>
<keyword evidence="9" id="KW-0464">Manganese</keyword>
<evidence type="ECO:0000256" key="6">
    <source>
        <dbReference type="ARBA" id="ARBA00022723"/>
    </source>
</evidence>
<dbReference type="InterPro" id="IPR036005">
    <property type="entry name" value="Creatinase/aminopeptidase-like"/>
</dbReference>
<keyword evidence="11" id="KW-0732">Signal</keyword>
<evidence type="ECO:0000256" key="3">
    <source>
        <dbReference type="ARBA" id="ARBA00008766"/>
    </source>
</evidence>
<name>A0A2U1B677_9BACT</name>
<keyword evidence="6 10" id="KW-0479">Metal-binding</keyword>
<keyword evidence="14" id="KW-1185">Reference proteome</keyword>
<evidence type="ECO:0000313" key="13">
    <source>
        <dbReference type="EMBL" id="PVY44183.1"/>
    </source>
</evidence>
<dbReference type="InterPro" id="IPR007865">
    <property type="entry name" value="Aminopep_P_N"/>
</dbReference>
<evidence type="ECO:0000256" key="8">
    <source>
        <dbReference type="ARBA" id="ARBA00023049"/>
    </source>
</evidence>
<keyword evidence="8" id="KW-0482">Metalloprotease</keyword>
<dbReference type="Pfam" id="PF00557">
    <property type="entry name" value="Peptidase_M24"/>
    <property type="match status" value="1"/>
</dbReference>
<dbReference type="InterPro" id="IPR052433">
    <property type="entry name" value="X-Pro_dipept-like"/>
</dbReference>
<dbReference type="GO" id="GO:0030145">
    <property type="term" value="F:manganese ion binding"/>
    <property type="evidence" value="ECO:0007669"/>
    <property type="project" value="InterPro"/>
</dbReference>
<dbReference type="GO" id="GO:0006508">
    <property type="term" value="P:proteolysis"/>
    <property type="evidence" value="ECO:0007669"/>
    <property type="project" value="UniProtKB-KW"/>
</dbReference>
<dbReference type="CDD" id="cd01087">
    <property type="entry name" value="Prolidase"/>
    <property type="match status" value="1"/>
</dbReference>
<evidence type="ECO:0000256" key="4">
    <source>
        <dbReference type="ARBA" id="ARBA00012574"/>
    </source>
</evidence>
<dbReference type="OrthoDB" id="9806388at2"/>
<keyword evidence="7" id="KW-0378">Hydrolase</keyword>
<protein>
    <recommendedName>
        <fullName evidence="4">Xaa-Pro aminopeptidase</fullName>
        <ecNumber evidence="4">3.4.11.9</ecNumber>
    </recommendedName>
</protein>
<reference evidence="13 14" key="1">
    <citation type="submission" date="2018-04" db="EMBL/GenBank/DDBJ databases">
        <title>Genomic Encyclopedia of Type Strains, Phase IV (KMG-IV): sequencing the most valuable type-strain genomes for metagenomic binning, comparative biology and taxonomic classification.</title>
        <authorList>
            <person name="Goeker M."/>
        </authorList>
    </citation>
    <scope>NUCLEOTIDE SEQUENCE [LARGE SCALE GENOMIC DNA]</scope>
    <source>
        <strain evidence="13 14">DSM 100231</strain>
    </source>
</reference>
<evidence type="ECO:0000256" key="2">
    <source>
        <dbReference type="ARBA" id="ARBA00001936"/>
    </source>
</evidence>
<evidence type="ECO:0000256" key="5">
    <source>
        <dbReference type="ARBA" id="ARBA00022670"/>
    </source>
</evidence>
<dbReference type="SMART" id="SM01011">
    <property type="entry name" value="AMP_N"/>
    <property type="match status" value="1"/>
</dbReference>
<dbReference type="Gene3D" id="3.90.230.10">
    <property type="entry name" value="Creatinase/methionine aminopeptidase superfamily"/>
    <property type="match status" value="1"/>
</dbReference>
<keyword evidence="5" id="KW-0645">Protease</keyword>
<evidence type="ECO:0000256" key="1">
    <source>
        <dbReference type="ARBA" id="ARBA00001424"/>
    </source>
</evidence>
<dbReference type="GO" id="GO:0070006">
    <property type="term" value="F:metalloaminopeptidase activity"/>
    <property type="evidence" value="ECO:0007669"/>
    <property type="project" value="InterPro"/>
</dbReference>
<evidence type="ECO:0000256" key="9">
    <source>
        <dbReference type="ARBA" id="ARBA00023211"/>
    </source>
</evidence>
<dbReference type="EMBL" id="QEKI01000001">
    <property type="protein sequence ID" value="PVY44183.1"/>
    <property type="molecule type" value="Genomic_DNA"/>
</dbReference>
<organism evidence="13 14">
    <name type="scientific">Pontibacter virosus</name>
    <dbReference type="NCBI Taxonomy" id="1765052"/>
    <lineage>
        <taxon>Bacteria</taxon>
        <taxon>Pseudomonadati</taxon>
        <taxon>Bacteroidota</taxon>
        <taxon>Cytophagia</taxon>
        <taxon>Cytophagales</taxon>
        <taxon>Hymenobacteraceae</taxon>
        <taxon>Pontibacter</taxon>
    </lineage>
</organism>
<dbReference type="InterPro" id="IPR000994">
    <property type="entry name" value="Pept_M24"/>
</dbReference>
<sequence>MAAFRLCALLCWLSFAAVAQPHVSSEKPSDTLDKEFHRQRREVVRQQLPPRSVAVLFASPVRNRANDVDYYYHPDPDFYYLTGYTEPNAVLLLFQSPQHVNGKQVQELLFVQPNDEMQELWNGGRLGVQGAEKAIGIATLANTDFSSFTLDTANLQHILIKELPHDVRDDTADEADLYSLLSQFKAKVKYPANFSATRSMLYGIVREHGLGQAEGVSVYIQEAMQQEPTLKNDQALQGYLQAKDMRARTKAVAAIPEQKLDAFTLDQVLDQLREVKTEAEIRLLRKAAGMSAIGQIEVMKAMKPGMSEMEVQGIHEFVFKKYGAQHVGYPSIVGAGNNGCVLHYTSSAKPAIPGQELVLMDVGAEYLGYTADVTRTIPANGKFTKEQKAIYELVLKAQEAGFQQCKMGNAFNAPHQAAEAVIADGLVKLGIIKKREDVQRYFPHGTSHYLGLDVHDRGSFGPFQANTVITVEPGIYIPEGSPCDKKWWGIGVRIEDDILITEKGWENLSKQAPRTVEEIEKTMAQPSALDGFTLPALGK</sequence>
<evidence type="ECO:0000313" key="14">
    <source>
        <dbReference type="Proteomes" id="UP000245466"/>
    </source>
</evidence>
<dbReference type="SUPFAM" id="SSF53092">
    <property type="entry name" value="Creatinase/prolidase N-terminal domain"/>
    <property type="match status" value="1"/>
</dbReference>
<dbReference type="RefSeq" id="WP_116541792.1">
    <property type="nucleotide sequence ID" value="NZ_QEKI01000001.1"/>
</dbReference>
<keyword evidence="13" id="KW-0031">Aminopeptidase</keyword>
<dbReference type="PROSITE" id="PS00491">
    <property type="entry name" value="PROLINE_PEPTIDASE"/>
    <property type="match status" value="1"/>
</dbReference>
<dbReference type="AlphaFoldDB" id="A0A2U1B677"/>
<dbReference type="Gene3D" id="3.40.350.10">
    <property type="entry name" value="Creatinase/prolidase N-terminal domain"/>
    <property type="match status" value="1"/>
</dbReference>
<dbReference type="PANTHER" id="PTHR43226">
    <property type="entry name" value="XAA-PRO AMINOPEPTIDASE 3"/>
    <property type="match status" value="1"/>
</dbReference>
<feature type="signal peptide" evidence="11">
    <location>
        <begin position="1"/>
        <end position="19"/>
    </location>
</feature>
<evidence type="ECO:0000256" key="10">
    <source>
        <dbReference type="RuleBase" id="RU000590"/>
    </source>
</evidence>
<dbReference type="GO" id="GO:0005829">
    <property type="term" value="C:cytosol"/>
    <property type="evidence" value="ECO:0007669"/>
    <property type="project" value="TreeGrafter"/>
</dbReference>
<feature type="domain" description="Aminopeptidase P N-terminal" evidence="12">
    <location>
        <begin position="32"/>
        <end position="176"/>
    </location>
</feature>
<comment type="cofactor">
    <cofactor evidence="2">
        <name>Mn(2+)</name>
        <dbReference type="ChEBI" id="CHEBI:29035"/>
    </cofactor>
</comment>
<gene>
    <name evidence="13" type="ORF">C8E01_101549</name>
</gene>
<dbReference type="Proteomes" id="UP000245466">
    <property type="component" value="Unassembled WGS sequence"/>
</dbReference>
<dbReference type="Pfam" id="PF05195">
    <property type="entry name" value="AMP_N"/>
    <property type="match status" value="1"/>
</dbReference>
<dbReference type="SUPFAM" id="SSF55920">
    <property type="entry name" value="Creatinase/aminopeptidase"/>
    <property type="match status" value="1"/>
</dbReference>
<accession>A0A2U1B677</accession>
<evidence type="ECO:0000259" key="12">
    <source>
        <dbReference type="SMART" id="SM01011"/>
    </source>
</evidence>
<proteinExistence type="inferred from homology"/>
<comment type="catalytic activity">
    <reaction evidence="1">
        <text>Release of any N-terminal amino acid, including proline, that is linked to proline, even from a dipeptide or tripeptide.</text>
        <dbReference type="EC" id="3.4.11.9"/>
    </reaction>
</comment>
<comment type="caution">
    <text evidence="13">The sequence shown here is derived from an EMBL/GenBank/DDBJ whole genome shotgun (WGS) entry which is preliminary data.</text>
</comment>